<evidence type="ECO:0008006" key="3">
    <source>
        <dbReference type="Google" id="ProtNLM"/>
    </source>
</evidence>
<comment type="caution">
    <text evidence="1">The sequence shown here is derived from an EMBL/GenBank/DDBJ whole genome shotgun (WGS) entry which is preliminary data.</text>
</comment>
<gene>
    <name evidence="1" type="ORF">ACI76L_04785</name>
</gene>
<evidence type="ECO:0000313" key="2">
    <source>
        <dbReference type="Proteomes" id="UP001622370"/>
    </source>
</evidence>
<dbReference type="InterPro" id="IPR036922">
    <property type="entry name" value="Rieske_2Fe-2S_sf"/>
</dbReference>
<accession>A0ABW8Q9P8</accession>
<dbReference type="Proteomes" id="UP001622370">
    <property type="component" value="Unassembled WGS sequence"/>
</dbReference>
<dbReference type="RefSeq" id="WP_405253953.1">
    <property type="nucleotide sequence ID" value="NZ_JBJGWE010000002.1"/>
</dbReference>
<sequence length="174" mass="19462">MISKNFGTIKKTLKINSMRFVVCFLLVILASCSKSKIERNPYLGEVRFSYTINIDLPAYNALKYPQNTVYIPNIGIKGVFVTNLGNNRFVAWEAACPNRNPSNCERLKCASKSDDDFITCETDTKSYIFVICPCNGTVYNLVNGSIIKTSNSEQQYPLLNYNISVAGNSLTINN</sequence>
<evidence type="ECO:0000313" key="1">
    <source>
        <dbReference type="EMBL" id="MFK8293091.1"/>
    </source>
</evidence>
<reference evidence="1 2" key="1">
    <citation type="journal article" date="2016" name="Sci. Rep.">
        <title>Whole genome sequencing identifies a novel species of the genus Capnocytophaga isolated from dog and cat bite wounds in humans.</title>
        <authorList>
            <person name="Zangenah S."/>
            <person name="Abbasi N."/>
            <person name="Andersson A.F."/>
            <person name="Bergman P."/>
        </authorList>
    </citation>
    <scope>NUCLEOTIDE SEQUENCE [LARGE SCALE GENOMIC DNA]</scope>
    <source>
        <strain evidence="1 2">W5</strain>
    </source>
</reference>
<dbReference type="PROSITE" id="PS51257">
    <property type="entry name" value="PROKAR_LIPOPROTEIN"/>
    <property type="match status" value="1"/>
</dbReference>
<name>A0ABW8Q9P8_9FLAO</name>
<protein>
    <recommendedName>
        <fullName evidence="3">Rieske domain-containing protein</fullName>
    </recommendedName>
</protein>
<proteinExistence type="predicted"/>
<dbReference type="SUPFAM" id="SSF50022">
    <property type="entry name" value="ISP domain"/>
    <property type="match status" value="1"/>
</dbReference>
<organism evidence="1 2">
    <name type="scientific">Capnocytophaga stomatis</name>
    <dbReference type="NCBI Taxonomy" id="1848904"/>
    <lineage>
        <taxon>Bacteria</taxon>
        <taxon>Pseudomonadati</taxon>
        <taxon>Bacteroidota</taxon>
        <taxon>Flavobacteriia</taxon>
        <taxon>Flavobacteriales</taxon>
        <taxon>Flavobacteriaceae</taxon>
        <taxon>Capnocytophaga</taxon>
    </lineage>
</organism>
<keyword evidence="2" id="KW-1185">Reference proteome</keyword>
<dbReference type="EMBL" id="JBJGWJ010000002">
    <property type="protein sequence ID" value="MFK8293091.1"/>
    <property type="molecule type" value="Genomic_DNA"/>
</dbReference>